<dbReference type="Gene3D" id="1.10.260.40">
    <property type="entry name" value="lambda repressor-like DNA-binding domains"/>
    <property type="match status" value="1"/>
</dbReference>
<dbReference type="PROSITE" id="PS50932">
    <property type="entry name" value="HTH_LACI_2"/>
    <property type="match status" value="1"/>
</dbReference>
<dbReference type="InterPro" id="IPR028082">
    <property type="entry name" value="Peripla_BP_I"/>
</dbReference>
<keyword evidence="1" id="KW-0805">Transcription regulation</keyword>
<gene>
    <name evidence="5" type="ORF">ACFFNY_04805</name>
</gene>
<keyword evidence="6" id="KW-1185">Reference proteome</keyword>
<dbReference type="CDD" id="cd06267">
    <property type="entry name" value="PBP1_LacI_sugar_binding-like"/>
    <property type="match status" value="1"/>
</dbReference>
<dbReference type="GO" id="GO:0003677">
    <property type="term" value="F:DNA binding"/>
    <property type="evidence" value="ECO:0007669"/>
    <property type="project" value="UniProtKB-KW"/>
</dbReference>
<organism evidence="5 6">
    <name type="scientific">Paenibacillus hodogayensis</name>
    <dbReference type="NCBI Taxonomy" id="279208"/>
    <lineage>
        <taxon>Bacteria</taxon>
        <taxon>Bacillati</taxon>
        <taxon>Bacillota</taxon>
        <taxon>Bacilli</taxon>
        <taxon>Bacillales</taxon>
        <taxon>Paenibacillaceae</taxon>
        <taxon>Paenibacillus</taxon>
    </lineage>
</organism>
<dbReference type="SUPFAM" id="SSF47413">
    <property type="entry name" value="lambda repressor-like DNA-binding domains"/>
    <property type="match status" value="1"/>
</dbReference>
<protein>
    <submittedName>
        <fullName evidence="5">LacI family DNA-binding transcriptional regulator</fullName>
    </submittedName>
</protein>
<dbReference type="PANTHER" id="PTHR30146">
    <property type="entry name" value="LACI-RELATED TRANSCRIPTIONAL REPRESSOR"/>
    <property type="match status" value="1"/>
</dbReference>
<dbReference type="Pfam" id="PF13377">
    <property type="entry name" value="Peripla_BP_3"/>
    <property type="match status" value="1"/>
</dbReference>
<sequence>MITRKQVAEHAGVSVAAVSYVVNNKSGVGEATRQKVLEAIKELGYQPNFVARSLKTKKTNQLAVLVNYLGNSFEAGILLHLEARAREHGYYIVFQTYSPETEDEFVRFTAGRADGVVLLGQRLKPESLEQLDRLNLPVVSIMKPAGGESPVPYVDIDWTEAMRKLIGHLKEKGHTRIGFIGVDMPDHYLNVREDTFQQAMKEAGLPFLPEQTLKGDGRLESAFETMKLRLASPARNEYTAIAAASDLMAAGLLSAAREVGMQVPQELAVAGCENILMTSQTTPGITVIDYPRKQVAVQAIDLLVQHIDAPEEAAVALDADLIIRPSTCP</sequence>
<comment type="caution">
    <text evidence="5">The sequence shown here is derived from an EMBL/GenBank/DDBJ whole genome shotgun (WGS) entry which is preliminary data.</text>
</comment>
<evidence type="ECO:0000313" key="6">
    <source>
        <dbReference type="Proteomes" id="UP001589619"/>
    </source>
</evidence>
<dbReference type="InterPro" id="IPR046335">
    <property type="entry name" value="LacI/GalR-like_sensor"/>
</dbReference>
<keyword evidence="3" id="KW-0804">Transcription</keyword>
<dbReference type="Proteomes" id="UP001589619">
    <property type="component" value="Unassembled WGS sequence"/>
</dbReference>
<dbReference type="RefSeq" id="WP_344905312.1">
    <property type="nucleotide sequence ID" value="NZ_BAAAYO010000002.1"/>
</dbReference>
<feature type="domain" description="HTH lacI-type" evidence="4">
    <location>
        <begin position="2"/>
        <end position="56"/>
    </location>
</feature>
<reference evidence="5 6" key="1">
    <citation type="submission" date="2024-09" db="EMBL/GenBank/DDBJ databases">
        <authorList>
            <person name="Sun Q."/>
            <person name="Mori K."/>
        </authorList>
    </citation>
    <scope>NUCLEOTIDE SEQUENCE [LARGE SCALE GENOMIC DNA]</scope>
    <source>
        <strain evidence="5 6">JCM 12520</strain>
    </source>
</reference>
<dbReference type="SMART" id="SM00354">
    <property type="entry name" value="HTH_LACI"/>
    <property type="match status" value="1"/>
</dbReference>
<evidence type="ECO:0000259" key="4">
    <source>
        <dbReference type="PROSITE" id="PS50932"/>
    </source>
</evidence>
<accession>A0ABV5VRK2</accession>
<proteinExistence type="predicted"/>
<dbReference type="InterPro" id="IPR010982">
    <property type="entry name" value="Lambda_DNA-bd_dom_sf"/>
</dbReference>
<dbReference type="CDD" id="cd01392">
    <property type="entry name" value="HTH_LacI"/>
    <property type="match status" value="1"/>
</dbReference>
<dbReference type="EMBL" id="JBHMAG010000004">
    <property type="protein sequence ID" value="MFB9750889.1"/>
    <property type="molecule type" value="Genomic_DNA"/>
</dbReference>
<evidence type="ECO:0000313" key="5">
    <source>
        <dbReference type="EMBL" id="MFB9750889.1"/>
    </source>
</evidence>
<evidence type="ECO:0000256" key="2">
    <source>
        <dbReference type="ARBA" id="ARBA00023125"/>
    </source>
</evidence>
<dbReference type="InterPro" id="IPR000843">
    <property type="entry name" value="HTH_LacI"/>
</dbReference>
<dbReference type="SUPFAM" id="SSF53822">
    <property type="entry name" value="Periplasmic binding protein-like I"/>
    <property type="match status" value="1"/>
</dbReference>
<dbReference type="Pfam" id="PF00356">
    <property type="entry name" value="LacI"/>
    <property type="match status" value="1"/>
</dbReference>
<keyword evidence="2 5" id="KW-0238">DNA-binding</keyword>
<dbReference type="PANTHER" id="PTHR30146:SF109">
    <property type="entry name" value="HTH-TYPE TRANSCRIPTIONAL REGULATOR GALS"/>
    <property type="match status" value="1"/>
</dbReference>
<dbReference type="Gene3D" id="3.40.50.2300">
    <property type="match status" value="2"/>
</dbReference>
<evidence type="ECO:0000256" key="3">
    <source>
        <dbReference type="ARBA" id="ARBA00023163"/>
    </source>
</evidence>
<evidence type="ECO:0000256" key="1">
    <source>
        <dbReference type="ARBA" id="ARBA00023015"/>
    </source>
</evidence>
<name>A0ABV5VRK2_9BACL</name>